<sequence>MYSAYCLSLDGSDDWAYGAPGLSASRRAAPQASVGSVALGSTSLFSYEDLWDLGDGGGAADEAPLPAVARTSPPSATPLARQASVRSSSALSLRDVHVGDEPTEVATVTQRRLARPVLAVPYTAERARPPSGAASRSVESSRFRCTMSQWMVSETTQDRAAVVPQSVPADAEAYSMSRVEQVDVSHSRYASSSTYACDTAVANSNVYSVMHADPLKEADVSLPTMPHLMAETPTDSACTARDDEADYAWKAVPEKNNQDAS</sequence>
<evidence type="ECO:0000313" key="1">
    <source>
        <dbReference type="EMBL" id="EPY17182.1"/>
    </source>
</evidence>
<keyword evidence="2" id="KW-1185">Reference proteome</keyword>
<organism evidence="1 2">
    <name type="scientific">Strigomonas culicis</name>
    <dbReference type="NCBI Taxonomy" id="28005"/>
    <lineage>
        <taxon>Eukaryota</taxon>
        <taxon>Discoba</taxon>
        <taxon>Euglenozoa</taxon>
        <taxon>Kinetoplastea</taxon>
        <taxon>Metakinetoplastina</taxon>
        <taxon>Trypanosomatida</taxon>
        <taxon>Trypanosomatidae</taxon>
        <taxon>Strigomonadinae</taxon>
        <taxon>Strigomonas</taxon>
    </lineage>
</organism>
<reference evidence="1 2" key="1">
    <citation type="journal article" date="2013" name="PLoS ONE">
        <title>Predicting the Proteins of Angomonas deanei, Strigomonas culicis and Their Respective Endosymbionts Reveals New Aspects of the Trypanosomatidae Family.</title>
        <authorList>
            <person name="Motta M.C."/>
            <person name="Martins A.C."/>
            <person name="de Souza S.S."/>
            <person name="Catta-Preta C.M."/>
            <person name="Silva R."/>
            <person name="Klein C.C."/>
            <person name="de Almeida L.G."/>
            <person name="de Lima Cunha O."/>
            <person name="Ciapina L.P."/>
            <person name="Brocchi M."/>
            <person name="Colabardini A.C."/>
            <person name="de Araujo Lima B."/>
            <person name="Machado C.R."/>
            <person name="de Almeida Soares C.M."/>
            <person name="Probst C.M."/>
            <person name="de Menezes C.B."/>
            <person name="Thompson C.E."/>
            <person name="Bartholomeu D.C."/>
            <person name="Gradia D.F."/>
            <person name="Pavoni D.P."/>
            <person name="Grisard E.C."/>
            <person name="Fantinatti-Garboggini F."/>
            <person name="Marchini F.K."/>
            <person name="Rodrigues-Luiz G.F."/>
            <person name="Wagner G."/>
            <person name="Goldman G.H."/>
            <person name="Fietto J.L."/>
            <person name="Elias M.C."/>
            <person name="Goldman M.H."/>
            <person name="Sagot M.F."/>
            <person name="Pereira M."/>
            <person name="Stoco P.H."/>
            <person name="de Mendonca-Neto R.P."/>
            <person name="Teixeira S.M."/>
            <person name="Maciel T.E."/>
            <person name="de Oliveira Mendes T.A."/>
            <person name="Urmenyi T.P."/>
            <person name="de Souza W."/>
            <person name="Schenkman S."/>
            <person name="de Vasconcelos A.T."/>
        </authorList>
    </citation>
    <scope>NUCLEOTIDE SEQUENCE [LARGE SCALE GENOMIC DNA]</scope>
</reference>
<accession>S9TGM0</accession>
<dbReference type="EMBL" id="ATMH01010626">
    <property type="protein sequence ID" value="EPY17182.1"/>
    <property type="molecule type" value="Genomic_DNA"/>
</dbReference>
<gene>
    <name evidence="1" type="ORF">STCU_10772</name>
</gene>
<comment type="caution">
    <text evidence="1">The sequence shown here is derived from an EMBL/GenBank/DDBJ whole genome shotgun (WGS) entry which is preliminary data.</text>
</comment>
<evidence type="ECO:0000313" key="2">
    <source>
        <dbReference type="Proteomes" id="UP000015354"/>
    </source>
</evidence>
<proteinExistence type="predicted"/>
<name>S9TGM0_9TRYP</name>
<dbReference type="AlphaFoldDB" id="S9TGM0"/>
<protein>
    <submittedName>
        <fullName evidence="1">Uncharacterized protein</fullName>
    </submittedName>
</protein>
<dbReference type="Proteomes" id="UP000015354">
    <property type="component" value="Unassembled WGS sequence"/>
</dbReference>